<feature type="chain" id="PRO_5046789444" description="PepSY domain-containing protein" evidence="1">
    <location>
        <begin position="28"/>
        <end position="109"/>
    </location>
</feature>
<sequence length="109" mass="11206">MNNATDRQSGAGRGLIAISLFLSSVLAACQSSPTPDQMTRTAVETAPADLQLICANAAAQSRGVDTATVLPTSSRKLDARTYQVQLNASGTTMNCVVDDQGMVSSVTAA</sequence>
<dbReference type="PROSITE" id="PS51257">
    <property type="entry name" value="PROKAR_LIPOPROTEIN"/>
    <property type="match status" value="1"/>
</dbReference>
<keyword evidence="1" id="KW-0732">Signal</keyword>
<keyword evidence="3" id="KW-1185">Reference proteome</keyword>
<feature type="signal peptide" evidence="1">
    <location>
        <begin position="1"/>
        <end position="27"/>
    </location>
</feature>
<dbReference type="EMBL" id="JBEPML010000022">
    <property type="protein sequence ID" value="MET3794243.1"/>
    <property type="molecule type" value="Genomic_DNA"/>
</dbReference>
<evidence type="ECO:0000313" key="3">
    <source>
        <dbReference type="Proteomes" id="UP001549076"/>
    </source>
</evidence>
<comment type="caution">
    <text evidence="2">The sequence shown here is derived from an EMBL/GenBank/DDBJ whole genome shotgun (WGS) entry which is preliminary data.</text>
</comment>
<evidence type="ECO:0000313" key="2">
    <source>
        <dbReference type="EMBL" id="MET3794243.1"/>
    </source>
</evidence>
<organism evidence="2 3">
    <name type="scientific">Aquamicrobium terrae</name>
    <dbReference type="NCBI Taxonomy" id="1324945"/>
    <lineage>
        <taxon>Bacteria</taxon>
        <taxon>Pseudomonadati</taxon>
        <taxon>Pseudomonadota</taxon>
        <taxon>Alphaproteobacteria</taxon>
        <taxon>Hyphomicrobiales</taxon>
        <taxon>Phyllobacteriaceae</taxon>
        <taxon>Aquamicrobium</taxon>
    </lineage>
</organism>
<gene>
    <name evidence="2" type="ORF">ABID37_004483</name>
</gene>
<accession>A0ABV2N5Z4</accession>
<proteinExistence type="predicted"/>
<evidence type="ECO:0000256" key="1">
    <source>
        <dbReference type="SAM" id="SignalP"/>
    </source>
</evidence>
<evidence type="ECO:0008006" key="4">
    <source>
        <dbReference type="Google" id="ProtNLM"/>
    </source>
</evidence>
<dbReference type="RefSeq" id="WP_354198826.1">
    <property type="nucleotide sequence ID" value="NZ_JBEPML010000022.1"/>
</dbReference>
<protein>
    <recommendedName>
        <fullName evidence="4">PepSY domain-containing protein</fullName>
    </recommendedName>
</protein>
<reference evidence="2 3" key="1">
    <citation type="submission" date="2024-06" db="EMBL/GenBank/DDBJ databases">
        <title>Genomic Encyclopedia of Type Strains, Phase IV (KMG-IV): sequencing the most valuable type-strain genomes for metagenomic binning, comparative biology and taxonomic classification.</title>
        <authorList>
            <person name="Goeker M."/>
        </authorList>
    </citation>
    <scope>NUCLEOTIDE SEQUENCE [LARGE SCALE GENOMIC DNA]</scope>
    <source>
        <strain evidence="2 3">DSM 27865</strain>
    </source>
</reference>
<name>A0ABV2N5Z4_9HYPH</name>
<dbReference type="Proteomes" id="UP001549076">
    <property type="component" value="Unassembled WGS sequence"/>
</dbReference>